<evidence type="ECO:0000313" key="2">
    <source>
        <dbReference type="Proteomes" id="UP000712600"/>
    </source>
</evidence>
<gene>
    <name evidence="1" type="ORF">F2Q69_00022741</name>
</gene>
<name>A0A8S9Q188_BRACR</name>
<dbReference type="Proteomes" id="UP000712600">
    <property type="component" value="Unassembled WGS sequence"/>
</dbReference>
<sequence>MTLRLLSRFIRTRWVHGSKEKDTRGTVRMVCRNVEMVGKDELWYGQFGRLVGIPAKTPFGKYVGRSGTRLG</sequence>
<dbReference type="AlphaFoldDB" id="A0A8S9Q188"/>
<evidence type="ECO:0000313" key="1">
    <source>
        <dbReference type="EMBL" id="KAF3535937.1"/>
    </source>
</evidence>
<comment type="caution">
    <text evidence="1">The sequence shown here is derived from an EMBL/GenBank/DDBJ whole genome shotgun (WGS) entry which is preliminary data.</text>
</comment>
<organism evidence="1 2">
    <name type="scientific">Brassica cretica</name>
    <name type="common">Mustard</name>
    <dbReference type="NCBI Taxonomy" id="69181"/>
    <lineage>
        <taxon>Eukaryota</taxon>
        <taxon>Viridiplantae</taxon>
        <taxon>Streptophyta</taxon>
        <taxon>Embryophyta</taxon>
        <taxon>Tracheophyta</taxon>
        <taxon>Spermatophyta</taxon>
        <taxon>Magnoliopsida</taxon>
        <taxon>eudicotyledons</taxon>
        <taxon>Gunneridae</taxon>
        <taxon>Pentapetalae</taxon>
        <taxon>rosids</taxon>
        <taxon>malvids</taxon>
        <taxon>Brassicales</taxon>
        <taxon>Brassicaceae</taxon>
        <taxon>Brassiceae</taxon>
        <taxon>Brassica</taxon>
    </lineage>
</organism>
<protein>
    <submittedName>
        <fullName evidence="1">Uncharacterized protein</fullName>
    </submittedName>
</protein>
<dbReference type="EMBL" id="QGKX02001290">
    <property type="protein sequence ID" value="KAF3535937.1"/>
    <property type="molecule type" value="Genomic_DNA"/>
</dbReference>
<accession>A0A8S9Q188</accession>
<proteinExistence type="predicted"/>
<reference evidence="1" key="1">
    <citation type="submission" date="2019-12" db="EMBL/GenBank/DDBJ databases">
        <title>Genome sequencing and annotation of Brassica cretica.</title>
        <authorList>
            <person name="Studholme D.J."/>
            <person name="Sarris P."/>
        </authorList>
    </citation>
    <scope>NUCLEOTIDE SEQUENCE</scope>
    <source>
        <strain evidence="1">PFS-109/04</strain>
        <tissue evidence="1">Leaf</tissue>
    </source>
</reference>